<protein>
    <submittedName>
        <fullName evidence="2">Uncharacterized protein</fullName>
    </submittedName>
</protein>
<feature type="region of interest" description="Disordered" evidence="1">
    <location>
        <begin position="1"/>
        <end position="20"/>
    </location>
</feature>
<proteinExistence type="predicted"/>
<dbReference type="Proteomes" id="UP000054538">
    <property type="component" value="Unassembled WGS sequence"/>
</dbReference>
<dbReference type="EMBL" id="KN825590">
    <property type="protein sequence ID" value="KIK83594.1"/>
    <property type="molecule type" value="Genomic_DNA"/>
</dbReference>
<accession>A0A0D0DMS2</accession>
<reference evidence="2 3" key="1">
    <citation type="submission" date="2014-04" db="EMBL/GenBank/DDBJ databases">
        <authorList>
            <consortium name="DOE Joint Genome Institute"/>
            <person name="Kuo A."/>
            <person name="Kohler A."/>
            <person name="Jargeat P."/>
            <person name="Nagy L.G."/>
            <person name="Floudas D."/>
            <person name="Copeland A."/>
            <person name="Barry K.W."/>
            <person name="Cichocki N."/>
            <person name="Veneault-Fourrey C."/>
            <person name="LaButti K."/>
            <person name="Lindquist E.A."/>
            <person name="Lipzen A."/>
            <person name="Lundell T."/>
            <person name="Morin E."/>
            <person name="Murat C."/>
            <person name="Sun H."/>
            <person name="Tunlid A."/>
            <person name="Henrissat B."/>
            <person name="Grigoriev I.V."/>
            <person name="Hibbett D.S."/>
            <person name="Martin F."/>
            <person name="Nordberg H.P."/>
            <person name="Cantor M.N."/>
            <person name="Hua S.X."/>
        </authorList>
    </citation>
    <scope>NUCLEOTIDE SEQUENCE [LARGE SCALE GENOMIC DNA]</scope>
    <source>
        <strain evidence="2 3">Ve08.2h10</strain>
    </source>
</reference>
<dbReference type="OrthoDB" id="3261594at2759"/>
<evidence type="ECO:0000256" key="1">
    <source>
        <dbReference type="SAM" id="MobiDB-lite"/>
    </source>
</evidence>
<name>A0A0D0DMS2_9AGAM</name>
<feature type="non-terminal residue" evidence="2">
    <location>
        <position position="1"/>
    </location>
</feature>
<reference evidence="3" key="2">
    <citation type="submission" date="2015-01" db="EMBL/GenBank/DDBJ databases">
        <title>Evolutionary Origins and Diversification of the Mycorrhizal Mutualists.</title>
        <authorList>
            <consortium name="DOE Joint Genome Institute"/>
            <consortium name="Mycorrhizal Genomics Consortium"/>
            <person name="Kohler A."/>
            <person name="Kuo A."/>
            <person name="Nagy L.G."/>
            <person name="Floudas D."/>
            <person name="Copeland A."/>
            <person name="Barry K.W."/>
            <person name="Cichocki N."/>
            <person name="Veneault-Fourrey C."/>
            <person name="LaButti K."/>
            <person name="Lindquist E.A."/>
            <person name="Lipzen A."/>
            <person name="Lundell T."/>
            <person name="Morin E."/>
            <person name="Murat C."/>
            <person name="Riley R."/>
            <person name="Ohm R."/>
            <person name="Sun H."/>
            <person name="Tunlid A."/>
            <person name="Henrissat B."/>
            <person name="Grigoriev I.V."/>
            <person name="Hibbett D.S."/>
            <person name="Martin F."/>
        </authorList>
    </citation>
    <scope>NUCLEOTIDE SEQUENCE [LARGE SCALE GENOMIC DNA]</scope>
    <source>
        <strain evidence="3">Ve08.2h10</strain>
    </source>
</reference>
<organism evidence="2 3">
    <name type="scientific">Paxillus rubicundulus Ve08.2h10</name>
    <dbReference type="NCBI Taxonomy" id="930991"/>
    <lineage>
        <taxon>Eukaryota</taxon>
        <taxon>Fungi</taxon>
        <taxon>Dikarya</taxon>
        <taxon>Basidiomycota</taxon>
        <taxon>Agaricomycotina</taxon>
        <taxon>Agaricomycetes</taxon>
        <taxon>Agaricomycetidae</taxon>
        <taxon>Boletales</taxon>
        <taxon>Paxilineae</taxon>
        <taxon>Paxillaceae</taxon>
        <taxon>Paxillus</taxon>
    </lineage>
</organism>
<evidence type="ECO:0000313" key="3">
    <source>
        <dbReference type="Proteomes" id="UP000054538"/>
    </source>
</evidence>
<dbReference type="HOGENOM" id="CLU_007337_3_2_1"/>
<dbReference type="AlphaFoldDB" id="A0A0D0DMS2"/>
<evidence type="ECO:0000313" key="2">
    <source>
        <dbReference type="EMBL" id="KIK83594.1"/>
    </source>
</evidence>
<keyword evidence="3" id="KW-1185">Reference proteome</keyword>
<gene>
    <name evidence="2" type="ORF">PAXRUDRAFT_153121</name>
</gene>
<sequence length="129" mass="14430">DDPINKMSAEGVHHLRNPPQAPIDIESPGVHLSISMYLALKDSSQDAYEQIWQSMQFNLSDSPAVEYILSFHAMEKKITSYTRAEYIETNMCPESCVGFTGPLSDLETCPISSCGASHWDPGRLHEWPC</sequence>
<dbReference type="InParanoid" id="A0A0D0DMS2"/>